<protein>
    <recommendedName>
        <fullName evidence="3">KfrA N-terminal DNA-binding domain-containing protein</fullName>
    </recommendedName>
</protein>
<dbReference type="RefSeq" id="WP_070992534.1">
    <property type="nucleotide sequence ID" value="NZ_CBCSHD010000021.1"/>
</dbReference>
<organism evidence="1 2">
    <name type="scientific">Pseudoalteromonas byunsanensis</name>
    <dbReference type="NCBI Taxonomy" id="327939"/>
    <lineage>
        <taxon>Bacteria</taxon>
        <taxon>Pseudomonadati</taxon>
        <taxon>Pseudomonadota</taxon>
        <taxon>Gammaproteobacteria</taxon>
        <taxon>Alteromonadales</taxon>
        <taxon>Pseudoalteromonadaceae</taxon>
        <taxon>Pseudoalteromonas</taxon>
    </lineage>
</organism>
<accession>A0A1S1N8K2</accession>
<evidence type="ECO:0000313" key="1">
    <source>
        <dbReference type="EMBL" id="OHU95018.1"/>
    </source>
</evidence>
<keyword evidence="2" id="KW-1185">Reference proteome</keyword>
<dbReference type="AlphaFoldDB" id="A0A1S1N8K2"/>
<reference evidence="1 2" key="1">
    <citation type="submission" date="2016-10" db="EMBL/GenBank/DDBJ databases">
        <title>Pseudoalteromonas amylolytica sp. nov., isolated from the surface seawater.</title>
        <authorList>
            <person name="Wu Y.-H."/>
            <person name="Cheng H."/>
            <person name="Jin X.-B."/>
            <person name="Wang C.-S."/>
            <person name="Xu X.-W."/>
        </authorList>
    </citation>
    <scope>NUCLEOTIDE SEQUENCE [LARGE SCALE GENOMIC DNA]</scope>
    <source>
        <strain evidence="1 2">JCM 12483</strain>
    </source>
</reference>
<dbReference type="STRING" id="327939.BIW53_13490"/>
<dbReference type="Proteomes" id="UP000180253">
    <property type="component" value="Unassembled WGS sequence"/>
</dbReference>
<proteinExistence type="predicted"/>
<name>A0A1S1N8K2_9GAMM</name>
<dbReference type="OrthoDB" id="6314559at2"/>
<comment type="caution">
    <text evidence="1">The sequence shown here is derived from an EMBL/GenBank/DDBJ whole genome shotgun (WGS) entry which is preliminary data.</text>
</comment>
<gene>
    <name evidence="1" type="ORF">BIW53_13490</name>
</gene>
<dbReference type="EMBL" id="MNAN01000032">
    <property type="protein sequence ID" value="OHU95018.1"/>
    <property type="molecule type" value="Genomic_DNA"/>
</dbReference>
<evidence type="ECO:0008006" key="3">
    <source>
        <dbReference type="Google" id="ProtNLM"/>
    </source>
</evidence>
<sequence>MHPAVQKAIADLVAEGKTPSVALTKARLSGSIPMPVIIAGISAYKNNPDIVTQPLPPFSEQDTPSGQSQLDRIEQKLDRLLFLLEKS</sequence>
<evidence type="ECO:0000313" key="2">
    <source>
        <dbReference type="Proteomes" id="UP000180253"/>
    </source>
</evidence>